<feature type="compositionally biased region" description="Pro residues" evidence="2">
    <location>
        <begin position="700"/>
        <end position="710"/>
    </location>
</feature>
<feature type="coiled-coil region" evidence="1">
    <location>
        <begin position="226"/>
        <end position="258"/>
    </location>
</feature>
<name>A0A132NZ44_GIAIN</name>
<organism evidence="3 4">
    <name type="scientific">Giardia duodenalis assemblage B</name>
    <dbReference type="NCBI Taxonomy" id="1394984"/>
    <lineage>
        <taxon>Eukaryota</taxon>
        <taxon>Metamonada</taxon>
        <taxon>Diplomonadida</taxon>
        <taxon>Hexamitidae</taxon>
        <taxon>Giardiinae</taxon>
        <taxon>Giardia</taxon>
    </lineage>
</organism>
<dbReference type="AlphaFoldDB" id="A0A132NZ44"/>
<proteinExistence type="predicted"/>
<dbReference type="VEuPathDB" id="GiardiaDB:QR46_0671"/>
<protein>
    <submittedName>
        <fullName evidence="3">Uncharacterized protein</fullName>
    </submittedName>
</protein>
<evidence type="ECO:0000256" key="1">
    <source>
        <dbReference type="SAM" id="Coils"/>
    </source>
</evidence>
<feature type="coiled-coil region" evidence="1">
    <location>
        <begin position="107"/>
        <end position="154"/>
    </location>
</feature>
<dbReference type="Proteomes" id="UP000070089">
    <property type="component" value="Unassembled WGS sequence"/>
</dbReference>
<gene>
    <name evidence="3" type="ORF">QR46_0671</name>
</gene>
<feature type="region of interest" description="Disordered" evidence="2">
    <location>
        <begin position="697"/>
        <end position="723"/>
    </location>
</feature>
<comment type="caution">
    <text evidence="3">The sequence shown here is derived from an EMBL/GenBank/DDBJ whole genome shotgun (WGS) entry which is preliminary data.</text>
</comment>
<feature type="region of interest" description="Disordered" evidence="2">
    <location>
        <begin position="317"/>
        <end position="408"/>
    </location>
</feature>
<evidence type="ECO:0000313" key="4">
    <source>
        <dbReference type="Proteomes" id="UP000070089"/>
    </source>
</evidence>
<feature type="coiled-coil region" evidence="1">
    <location>
        <begin position="416"/>
        <end position="469"/>
    </location>
</feature>
<dbReference type="EMBL" id="JXTI01000010">
    <property type="protein sequence ID" value="KWX15349.1"/>
    <property type="molecule type" value="Genomic_DNA"/>
</dbReference>
<keyword evidence="1" id="KW-0175">Coiled coil</keyword>
<feature type="compositionally biased region" description="Basic and acidic residues" evidence="2">
    <location>
        <begin position="347"/>
        <end position="356"/>
    </location>
</feature>
<feature type="compositionally biased region" description="Polar residues" evidence="2">
    <location>
        <begin position="317"/>
        <end position="346"/>
    </location>
</feature>
<reference evidence="3 4" key="1">
    <citation type="journal article" date="2015" name="Mol. Biochem. Parasitol.">
        <title>Identification of polymorphic genes for use in assemblage B genotyping assays through comparative genomics of multiple assemblage B Giardia duodenalis isolates.</title>
        <authorList>
            <person name="Wielinga C."/>
            <person name="Thompson R.C."/>
            <person name="Monis P."/>
            <person name="Ryan U."/>
        </authorList>
    </citation>
    <scope>NUCLEOTIDE SEQUENCE [LARGE SCALE GENOMIC DNA]</scope>
    <source>
        <strain evidence="3 4">BAH15c1</strain>
    </source>
</reference>
<sequence>MDNAYKMLADLTKNTRVTIDTALNFINGLSETNPHAISPEDNAEIRLKAKQIAQDLNIDNAFSSIEKAATLTRRRKHASPRRQPSDVVSQSSLSTLHAFGAERSKLYAEAQAKTRRLEEEIREEVIAQRARELAERQRIRIQEEARLMVEKEREKTAKIMAEQKERYRAEALEKCATMMARRRQVILATQIIISWKAHVKAQTRNESRIKEKYRLYLLRAAFHAWLSNFLSRREEYERERQRLRMETLKSRMRMAETNYVVMLMKKALLAMRVETQRRQTRRRQEEQRACRERRIQSFIQRIEVSKSLCLSQNDLTAVSSKPSSQPISHTEPSNQQQGCTSIPSEEQQSHDQKDATNRPSTPAKKVRFEGTEVAQTSSVADPTTFPEAKSVVVPTTQQNEQPGPRKLIRKAPQTYVDYSKRAAERKQERLRRLEEDRLAKEQAEHSHRVLQEELARQKAQVRKEQLETAISCHAGLLLRIGFRSLTVFHIRLSSWRTTSAQRMVHCVFSNWAQRTREKLGKKVESLRKVDDIIGHIMDRVIKQTIFLKGFLPLLQHSKHRFLQAEKFFTLNLLRRSFISMQQYVHQADREAQLQGEKFRIRIIGRTIIFAWRQAILELRRERIADARQTEIYKLMRAQVAVRWEEMVDRFILESFPSFYDRFEPVVRSFDEIIDSSSLEALAETTLCQLLHPSDNLQPQLPAPRFPPPSNPVQTYSTPQPEQPDVAEYDAEEVDFGSLAALISAAKQITGQSASSNRPELEFTYDFSAATSRSYDVSTHIPSRAMP</sequence>
<dbReference type="OrthoDB" id="10257665at2759"/>
<feature type="region of interest" description="Disordered" evidence="2">
    <location>
        <begin position="71"/>
        <end position="91"/>
    </location>
</feature>
<accession>A0A132NZ44</accession>
<evidence type="ECO:0000313" key="3">
    <source>
        <dbReference type="EMBL" id="KWX15349.1"/>
    </source>
</evidence>
<evidence type="ECO:0000256" key="2">
    <source>
        <dbReference type="SAM" id="MobiDB-lite"/>
    </source>
</evidence>